<organism evidence="1 2">
    <name type="scientific">Pseudoalteromonas luteoviolacea CPMOR-1</name>
    <dbReference type="NCBI Taxonomy" id="1365248"/>
    <lineage>
        <taxon>Bacteria</taxon>
        <taxon>Pseudomonadati</taxon>
        <taxon>Pseudomonadota</taxon>
        <taxon>Gammaproteobacteria</taxon>
        <taxon>Alteromonadales</taxon>
        <taxon>Pseudoalteromonadaceae</taxon>
        <taxon>Pseudoalteromonas</taxon>
    </lineage>
</organism>
<dbReference type="PATRIC" id="fig|1365248.3.peg.802"/>
<reference evidence="1 2" key="1">
    <citation type="submission" date="2013-07" db="EMBL/GenBank/DDBJ databases">
        <title>Comparative Genomic and Metabolomic Analysis of Twelve Strains of Pseudoalteromonas luteoviolacea.</title>
        <authorList>
            <person name="Vynne N.G."/>
            <person name="Mansson M."/>
            <person name="Gram L."/>
        </authorList>
    </citation>
    <scope>NUCLEOTIDE SEQUENCE [LARGE SCALE GENOMIC DNA]</scope>
    <source>
        <strain evidence="1 2">CPMOR-1</strain>
    </source>
</reference>
<dbReference type="AlphaFoldDB" id="A0A167M9Q3"/>
<evidence type="ECO:0000313" key="1">
    <source>
        <dbReference type="EMBL" id="KZN66004.1"/>
    </source>
</evidence>
<gene>
    <name evidence="1" type="ORF">N473_10570</name>
</gene>
<name>A0A167M9Q3_9GAMM</name>
<dbReference type="Proteomes" id="UP000076486">
    <property type="component" value="Unassembled WGS sequence"/>
</dbReference>
<comment type="caution">
    <text evidence="1">The sequence shown here is derived from an EMBL/GenBank/DDBJ whole genome shotgun (WGS) entry which is preliminary data.</text>
</comment>
<evidence type="ECO:0000313" key="2">
    <source>
        <dbReference type="Proteomes" id="UP000076486"/>
    </source>
</evidence>
<dbReference type="RefSeq" id="WP_063366787.1">
    <property type="nucleotide sequence ID" value="NZ_AUYC01000014.1"/>
</dbReference>
<proteinExistence type="predicted"/>
<sequence length="155" mass="16627">MRVQNQSFVYSQQQIQAQQAVAGEKAGKTLPPPQVANAHTESDKFDFTNMTMKELSQASKALYDEGVLTLGQHASLSLHYTATATGLNQGDGQVSLSALSKAENEKVDVIAMQKERLREATANGAPASQIAFSKELLHTLEAYQFGGAGKFHASA</sequence>
<accession>A0A167M9Q3</accession>
<protein>
    <submittedName>
        <fullName evidence="1">Uncharacterized protein</fullName>
    </submittedName>
</protein>
<dbReference type="EMBL" id="AUYC01000014">
    <property type="protein sequence ID" value="KZN66004.1"/>
    <property type="molecule type" value="Genomic_DNA"/>
</dbReference>